<comment type="caution">
    <text evidence="4">The sequence shown here is derived from an EMBL/GenBank/DDBJ whole genome shotgun (WGS) entry which is preliminary data.</text>
</comment>
<dbReference type="SUPFAM" id="SSF52540">
    <property type="entry name" value="P-loop containing nucleoside triphosphate hydrolases"/>
    <property type="match status" value="1"/>
</dbReference>
<evidence type="ECO:0000256" key="1">
    <source>
        <dbReference type="ARBA" id="ARBA00022741"/>
    </source>
</evidence>
<name>A0ABR2H3J0_9EUKA</name>
<dbReference type="InterPro" id="IPR050227">
    <property type="entry name" value="Rab"/>
</dbReference>
<feature type="region of interest" description="Disordered" evidence="3">
    <location>
        <begin position="168"/>
        <end position="189"/>
    </location>
</feature>
<dbReference type="Proteomes" id="UP001470230">
    <property type="component" value="Unassembled WGS sequence"/>
</dbReference>
<dbReference type="SMART" id="SM00173">
    <property type="entry name" value="RAS"/>
    <property type="match status" value="1"/>
</dbReference>
<reference evidence="4 5" key="1">
    <citation type="submission" date="2024-04" db="EMBL/GenBank/DDBJ databases">
        <title>Tritrichomonas musculus Genome.</title>
        <authorList>
            <person name="Alves-Ferreira E."/>
            <person name="Grigg M."/>
            <person name="Lorenzi H."/>
            <person name="Galac M."/>
        </authorList>
    </citation>
    <scope>NUCLEOTIDE SEQUENCE [LARGE SCALE GENOMIC DNA]</scope>
    <source>
        <strain evidence="4 5">EAF2021</strain>
    </source>
</reference>
<feature type="compositionally biased region" description="Basic and acidic residues" evidence="3">
    <location>
        <begin position="179"/>
        <end position="189"/>
    </location>
</feature>
<dbReference type="SMART" id="SM00174">
    <property type="entry name" value="RHO"/>
    <property type="match status" value="1"/>
</dbReference>
<evidence type="ECO:0008006" key="6">
    <source>
        <dbReference type="Google" id="ProtNLM"/>
    </source>
</evidence>
<accession>A0ABR2H3J0</accession>
<dbReference type="SMART" id="SM00175">
    <property type="entry name" value="RAB"/>
    <property type="match status" value="1"/>
</dbReference>
<dbReference type="PROSITE" id="PS51421">
    <property type="entry name" value="RAS"/>
    <property type="match status" value="1"/>
</dbReference>
<dbReference type="PRINTS" id="PR00449">
    <property type="entry name" value="RASTRNSFRMNG"/>
</dbReference>
<evidence type="ECO:0000313" key="5">
    <source>
        <dbReference type="Proteomes" id="UP001470230"/>
    </source>
</evidence>
<organism evidence="4 5">
    <name type="scientific">Tritrichomonas musculus</name>
    <dbReference type="NCBI Taxonomy" id="1915356"/>
    <lineage>
        <taxon>Eukaryota</taxon>
        <taxon>Metamonada</taxon>
        <taxon>Parabasalia</taxon>
        <taxon>Tritrichomonadida</taxon>
        <taxon>Tritrichomonadidae</taxon>
        <taxon>Tritrichomonas</taxon>
    </lineage>
</organism>
<evidence type="ECO:0000313" key="4">
    <source>
        <dbReference type="EMBL" id="KAK8840774.1"/>
    </source>
</evidence>
<dbReference type="InterPro" id="IPR005225">
    <property type="entry name" value="Small_GTP-bd"/>
</dbReference>
<dbReference type="InterPro" id="IPR027417">
    <property type="entry name" value="P-loop_NTPase"/>
</dbReference>
<proteinExistence type="predicted"/>
<keyword evidence="2" id="KW-0342">GTP-binding</keyword>
<dbReference type="EMBL" id="JAPFFF010000043">
    <property type="protein sequence ID" value="KAK8840774.1"/>
    <property type="molecule type" value="Genomic_DNA"/>
</dbReference>
<dbReference type="PROSITE" id="PS51419">
    <property type="entry name" value="RAB"/>
    <property type="match status" value="1"/>
</dbReference>
<keyword evidence="5" id="KW-1185">Reference proteome</keyword>
<protein>
    <recommendedName>
        <fullName evidence="6">Small GTP-binding protein</fullName>
    </recommendedName>
</protein>
<dbReference type="NCBIfam" id="TIGR00231">
    <property type="entry name" value="small_GTP"/>
    <property type="match status" value="1"/>
</dbReference>
<evidence type="ECO:0000256" key="3">
    <source>
        <dbReference type="SAM" id="MobiDB-lite"/>
    </source>
</evidence>
<dbReference type="PANTHER" id="PTHR47977">
    <property type="entry name" value="RAS-RELATED PROTEIN RAB"/>
    <property type="match status" value="1"/>
</dbReference>
<evidence type="ECO:0000256" key="2">
    <source>
        <dbReference type="ARBA" id="ARBA00023134"/>
    </source>
</evidence>
<dbReference type="InterPro" id="IPR001806">
    <property type="entry name" value="Small_GTPase"/>
</dbReference>
<dbReference type="CDD" id="cd00154">
    <property type="entry name" value="Rab"/>
    <property type="match status" value="1"/>
</dbReference>
<sequence>MGRKVILIGSSSVGKTSLINRLIDDSFDDNHLATVGPAFYSHEITLENGQTETLQIWDTAGQEKYFSLAKQFFREANIALICFDYTDSSSVEAIQKWKDSILDVEPNCIIYLVATKLDLITDTTELEAFLDKMTKEDNQVSKSFVTSSRTGLNVAEVFKEAAREEINQNNTKTTQKLKPLKEEKKDGCC</sequence>
<dbReference type="Pfam" id="PF00071">
    <property type="entry name" value="Ras"/>
    <property type="match status" value="1"/>
</dbReference>
<dbReference type="Gene3D" id="3.40.50.300">
    <property type="entry name" value="P-loop containing nucleotide triphosphate hydrolases"/>
    <property type="match status" value="1"/>
</dbReference>
<keyword evidence="1" id="KW-0547">Nucleotide-binding</keyword>
<gene>
    <name evidence="4" type="ORF">M9Y10_027596</name>
</gene>